<accession>A0A1X7U8M1</accession>
<feature type="transmembrane region" description="Helical" evidence="1">
    <location>
        <begin position="49"/>
        <end position="73"/>
    </location>
</feature>
<dbReference type="AlphaFoldDB" id="A0A1X7U8M1"/>
<evidence type="ECO:0000313" key="2">
    <source>
        <dbReference type="EnsemblMetazoa" id="Aqu2.1.23844_001"/>
    </source>
</evidence>
<keyword evidence="1" id="KW-0472">Membrane</keyword>
<reference evidence="2" key="1">
    <citation type="submission" date="2017-05" db="UniProtKB">
        <authorList>
            <consortium name="EnsemblMetazoa"/>
        </authorList>
    </citation>
    <scope>IDENTIFICATION</scope>
</reference>
<evidence type="ECO:0000256" key="1">
    <source>
        <dbReference type="SAM" id="Phobius"/>
    </source>
</evidence>
<dbReference type="EnsemblMetazoa" id="Aqu2.1.23844_001">
    <property type="protein sequence ID" value="Aqu2.1.23844_001"/>
    <property type="gene ID" value="Aqu2.1.23844"/>
</dbReference>
<dbReference type="InParanoid" id="A0A1X7U8M1"/>
<protein>
    <recommendedName>
        <fullName evidence="3">Fibrinogen C-terminal domain-containing protein</fullName>
    </recommendedName>
</protein>
<dbReference type="OrthoDB" id="5971203at2759"/>
<evidence type="ECO:0008006" key="3">
    <source>
        <dbReference type="Google" id="ProtNLM"/>
    </source>
</evidence>
<keyword evidence="1" id="KW-1133">Transmembrane helix</keyword>
<proteinExistence type="predicted"/>
<organism evidence="2">
    <name type="scientific">Amphimedon queenslandica</name>
    <name type="common">Sponge</name>
    <dbReference type="NCBI Taxonomy" id="400682"/>
    <lineage>
        <taxon>Eukaryota</taxon>
        <taxon>Metazoa</taxon>
        <taxon>Porifera</taxon>
        <taxon>Demospongiae</taxon>
        <taxon>Heteroscleromorpha</taxon>
        <taxon>Haplosclerida</taxon>
        <taxon>Niphatidae</taxon>
        <taxon>Amphimedon</taxon>
    </lineage>
</organism>
<name>A0A1X7U8M1_AMPQE</name>
<sequence length="472" mass="50961">MEEDDTKNLYDVTELQDYDDQSGYKPGPVVTSGGFQHQGLVSVGKFGTVILIVVALLIFLGLVILLGITGLTLTHLNTLPVCDNTASTSSGVSATTGNLPNCTVVYSTWTDELVKNNTLLQTQVTELSMKVNQLTNTSARIFNVAQDTAMKVDDIYSYTDVNTTGNINQILNTTKDSANMLMDIVGSLTNIEGNGISTAAIVDDIIIVANKLLELQNESTLVTSTGPVSCNDIKMAHPNSATGYYHAGGHTIYCNMDQLCGSGGGWTRVAYLDMSDATQSCPTGFRQYTIGGKRSCGRPDTNTGSCTPAKFFTNGISYSQICGRVEGYPKATPDALFNGNPQRNNIDSTYVDGVSITRGSPRQHVWTFVASGTSAIYDIGQYNCPCTIGSSQQVPSFIGNNYYCEGGSADPLWDGQGCIAIEQANCCSSPYLPWFYRQYNASTTDYIELRVCGDQGTNDEDVPVFLYEIYVK</sequence>
<keyword evidence="1" id="KW-0812">Transmembrane</keyword>